<accession>A0ABT5WKP0</accession>
<evidence type="ECO:0008006" key="3">
    <source>
        <dbReference type="Google" id="ProtNLM"/>
    </source>
</evidence>
<name>A0ABT5WKP0_9SPHN</name>
<reference evidence="1 2" key="1">
    <citation type="submission" date="2023-03" db="EMBL/GenBank/DDBJ databases">
        <title>NovoSphingobium album sp. nov. isolated from polycyclic aromatic hydrocarbons- and heavy-metal polluted soil.</title>
        <authorList>
            <person name="Liu Z."/>
            <person name="Wang K."/>
        </authorList>
    </citation>
    <scope>NUCLEOTIDE SEQUENCE [LARGE SCALE GENOMIC DNA]</scope>
    <source>
        <strain evidence="1 2">H3SJ31-1</strain>
    </source>
</reference>
<sequence length="392" mass="41649">MRPRPLTLTRVGFAIGLLVAGGFGCLQAFSTTIIRYNPAAVLVMGRKDTPTGRSATAQMALLIGQPGTAIALARASLAARPLDPATLRTLALAQLRGGAVDDAARTLTLASQLGWRDRAMQKLLLGFALRAGDVNAAAIRIDALARQKIDPAGTVAAMRAMLLLPGAAEALAQRLAERPAWRIDFLRATDDLPQQAYAPWMAMLAELARLHAPAAPEEINVFERTLIAKSQPTLAITASRRFGTLGSPSPSGLERVFQGLDLSPFVWAVSPGREGSVTQERPGAITVTSQGQNRQALISRIFPIAPGEHVLKMRVTDQAGDADRAFAWSVKCLSASGELPTRIRSQPVPDGNMAQIAFTVPSDCTAASVTLIALPGQLPRQYSATISDLRID</sequence>
<dbReference type="EMBL" id="JARESE010000001">
    <property type="protein sequence ID" value="MDE8650474.1"/>
    <property type="molecule type" value="Genomic_DNA"/>
</dbReference>
<gene>
    <name evidence="1" type="ORF">PYV00_01920</name>
</gene>
<proteinExistence type="predicted"/>
<dbReference type="RefSeq" id="WP_275226554.1">
    <property type="nucleotide sequence ID" value="NZ_JARESE010000001.1"/>
</dbReference>
<protein>
    <recommendedName>
        <fullName evidence="3">Tetratricopeptide repeat protein</fullName>
    </recommendedName>
</protein>
<dbReference type="Proteomes" id="UP001216253">
    <property type="component" value="Unassembled WGS sequence"/>
</dbReference>
<dbReference type="PROSITE" id="PS51257">
    <property type="entry name" value="PROKAR_LIPOPROTEIN"/>
    <property type="match status" value="1"/>
</dbReference>
<evidence type="ECO:0000313" key="1">
    <source>
        <dbReference type="EMBL" id="MDE8650474.1"/>
    </source>
</evidence>
<keyword evidence="2" id="KW-1185">Reference proteome</keyword>
<comment type="caution">
    <text evidence="1">The sequence shown here is derived from an EMBL/GenBank/DDBJ whole genome shotgun (WGS) entry which is preliminary data.</text>
</comment>
<evidence type="ECO:0000313" key="2">
    <source>
        <dbReference type="Proteomes" id="UP001216253"/>
    </source>
</evidence>
<organism evidence="1 2">
    <name type="scientific">Novosphingobium album</name>
    <name type="common">ex Liu et al. 2023</name>
    <dbReference type="NCBI Taxonomy" id="3031130"/>
    <lineage>
        <taxon>Bacteria</taxon>
        <taxon>Pseudomonadati</taxon>
        <taxon>Pseudomonadota</taxon>
        <taxon>Alphaproteobacteria</taxon>
        <taxon>Sphingomonadales</taxon>
        <taxon>Sphingomonadaceae</taxon>
        <taxon>Novosphingobium</taxon>
    </lineage>
</organism>